<name>A0A344LEB3_9PSEU</name>
<accession>A0A344LEB3</accession>
<evidence type="ECO:0000313" key="3">
    <source>
        <dbReference type="Proteomes" id="UP000250434"/>
    </source>
</evidence>
<dbReference type="OrthoDB" id="3296958at2"/>
<dbReference type="Proteomes" id="UP000250434">
    <property type="component" value="Chromosome"/>
</dbReference>
<dbReference type="EMBL" id="CP015163">
    <property type="protein sequence ID" value="AXB46387.1"/>
    <property type="molecule type" value="Genomic_DNA"/>
</dbReference>
<keyword evidence="1" id="KW-0812">Transmembrane</keyword>
<organism evidence="2 3">
    <name type="scientific">Amycolatopsis albispora</name>
    <dbReference type="NCBI Taxonomy" id="1804986"/>
    <lineage>
        <taxon>Bacteria</taxon>
        <taxon>Bacillati</taxon>
        <taxon>Actinomycetota</taxon>
        <taxon>Actinomycetes</taxon>
        <taxon>Pseudonocardiales</taxon>
        <taxon>Pseudonocardiaceae</taxon>
        <taxon>Amycolatopsis</taxon>
    </lineage>
</organism>
<evidence type="ECO:0000256" key="1">
    <source>
        <dbReference type="SAM" id="Phobius"/>
    </source>
</evidence>
<gene>
    <name evidence="2" type="ORF">A4R43_31260</name>
</gene>
<dbReference type="AlphaFoldDB" id="A0A344LEB3"/>
<evidence type="ECO:0000313" key="2">
    <source>
        <dbReference type="EMBL" id="AXB46387.1"/>
    </source>
</evidence>
<keyword evidence="1" id="KW-0472">Membrane</keyword>
<keyword evidence="1" id="KW-1133">Transmembrane helix</keyword>
<sequence>MTEELIRDALAKQADRAPHGDPIRYALAAERPSSRRGLVVGVVAALVVTLALVATSLLAPSTTAPVAGFAQRELAGLPMRYDAGWLPDGYAETSRTSSYGHLQTRTWTSGPATISLMVQVGGRNPVWTGDLADAPPADRVSVHGSPGAFERTDDPDRVLLSWLPKPDVRLGLLFTAVPGARSFAQRVAESVHESEDVLTPQFDLGLAPERVEVTVGGSSPATATTTVSDSGIGGNWKELDAVIAPAPSDLPGGYEVPVRGLRGTFVPFQPETGAALSVPLGDGRWLVLRTPPAQYGVQGPAWESALVEVAEKIVLNSAVDFSWVGAR</sequence>
<feature type="transmembrane region" description="Helical" evidence="1">
    <location>
        <begin position="38"/>
        <end position="59"/>
    </location>
</feature>
<reference evidence="2 3" key="1">
    <citation type="submission" date="2016-04" db="EMBL/GenBank/DDBJ databases">
        <title>Complete genome sequence and analysis of deep-sea sediment isolate, Amycolatopsis sp. WP1.</title>
        <authorList>
            <person name="Wang H."/>
            <person name="Chen S."/>
            <person name="Wu Q."/>
        </authorList>
    </citation>
    <scope>NUCLEOTIDE SEQUENCE [LARGE SCALE GENOMIC DNA]</scope>
    <source>
        <strain evidence="2 3">WP1</strain>
    </source>
</reference>
<dbReference type="KEGG" id="aab:A4R43_31260"/>
<dbReference type="RefSeq" id="WP_113695440.1">
    <property type="nucleotide sequence ID" value="NZ_CP015163.1"/>
</dbReference>
<protein>
    <submittedName>
        <fullName evidence="2">Uncharacterized protein</fullName>
    </submittedName>
</protein>
<keyword evidence="3" id="KW-1185">Reference proteome</keyword>
<proteinExistence type="predicted"/>